<dbReference type="AlphaFoldDB" id="A0A1I5WKJ6"/>
<dbReference type="Proteomes" id="UP000199136">
    <property type="component" value="Unassembled WGS sequence"/>
</dbReference>
<evidence type="ECO:0000313" key="2">
    <source>
        <dbReference type="EMBL" id="SFQ20087.1"/>
    </source>
</evidence>
<dbReference type="Gene3D" id="3.40.630.30">
    <property type="match status" value="1"/>
</dbReference>
<dbReference type="InterPro" id="IPR000182">
    <property type="entry name" value="GNAT_dom"/>
</dbReference>
<dbReference type="STRING" id="82801.SAMN04488506_0931"/>
<evidence type="ECO:0000313" key="3">
    <source>
        <dbReference type="Proteomes" id="UP000199136"/>
    </source>
</evidence>
<gene>
    <name evidence="2" type="ORF">SAMN04488506_0931</name>
</gene>
<sequence>MFILYKPTFDEAINQLLKTTSYSLIWGKEAKITFLSIENENLIGIGSLWKNSIHPYREYIGIYIHPDYRKKGIGRELFDQLYLTSDTKKLQVSVKSTDHAATNFLIKCGFELVRKCYTPNLTGAKISNLETSQVNGEIYSLGMVTDKIQDQAFKLQLKNYIDFHKRINPLREDITTAQWKEIIIDDLNFQESKLLIKNKEIKAYVFCYSTESDNEIEIGYIGGTDIYDIKNYMQFYKKVIDDLIAQFEIVNIEADDVDPYAFATLKCFKYDASLSLDAYIL</sequence>
<organism evidence="2 3">
    <name type="scientific">Desemzia incerta</name>
    <dbReference type="NCBI Taxonomy" id="82801"/>
    <lineage>
        <taxon>Bacteria</taxon>
        <taxon>Bacillati</taxon>
        <taxon>Bacillota</taxon>
        <taxon>Bacilli</taxon>
        <taxon>Lactobacillales</taxon>
        <taxon>Carnobacteriaceae</taxon>
        <taxon>Desemzia</taxon>
    </lineage>
</organism>
<accession>A0A1I5WKJ6</accession>
<name>A0A1I5WKJ6_9LACT</name>
<dbReference type="Pfam" id="PF00583">
    <property type="entry name" value="Acetyltransf_1"/>
    <property type="match status" value="1"/>
</dbReference>
<reference evidence="2 3" key="1">
    <citation type="submission" date="2016-10" db="EMBL/GenBank/DDBJ databases">
        <authorList>
            <person name="de Groot N.N."/>
        </authorList>
    </citation>
    <scope>NUCLEOTIDE SEQUENCE [LARGE SCALE GENOMIC DNA]</scope>
    <source>
        <strain evidence="2 3">DSM 20581</strain>
    </source>
</reference>
<keyword evidence="3" id="KW-1185">Reference proteome</keyword>
<protein>
    <submittedName>
        <fullName evidence="2">Acetyltransferase (GNAT) family protein</fullName>
    </submittedName>
</protein>
<proteinExistence type="predicted"/>
<dbReference type="RefSeq" id="WP_092479988.1">
    <property type="nucleotide sequence ID" value="NZ_FOXW01000003.1"/>
</dbReference>
<dbReference type="CDD" id="cd04301">
    <property type="entry name" value="NAT_SF"/>
    <property type="match status" value="1"/>
</dbReference>
<feature type="domain" description="N-acetyltransferase" evidence="1">
    <location>
        <begin position="1"/>
        <end position="130"/>
    </location>
</feature>
<dbReference type="EMBL" id="FOXW01000003">
    <property type="protein sequence ID" value="SFQ20087.1"/>
    <property type="molecule type" value="Genomic_DNA"/>
</dbReference>
<dbReference type="SUPFAM" id="SSF55729">
    <property type="entry name" value="Acyl-CoA N-acyltransferases (Nat)"/>
    <property type="match status" value="1"/>
</dbReference>
<dbReference type="InterPro" id="IPR016181">
    <property type="entry name" value="Acyl_CoA_acyltransferase"/>
</dbReference>
<dbReference type="PROSITE" id="PS51186">
    <property type="entry name" value="GNAT"/>
    <property type="match status" value="1"/>
</dbReference>
<keyword evidence="2" id="KW-0808">Transferase</keyword>
<dbReference type="GO" id="GO:0016747">
    <property type="term" value="F:acyltransferase activity, transferring groups other than amino-acyl groups"/>
    <property type="evidence" value="ECO:0007669"/>
    <property type="project" value="InterPro"/>
</dbReference>
<evidence type="ECO:0000259" key="1">
    <source>
        <dbReference type="PROSITE" id="PS51186"/>
    </source>
</evidence>
<dbReference type="OrthoDB" id="362904at2"/>